<feature type="domain" description="Aminotransferase class I/classII large" evidence="3">
    <location>
        <begin position="119"/>
        <end position="390"/>
    </location>
</feature>
<dbReference type="InterPro" id="IPR050087">
    <property type="entry name" value="AON_synthase_class-II"/>
</dbReference>
<organism evidence="4 5">
    <name type="scientific">Imtechella halotolerans K1</name>
    <dbReference type="NCBI Taxonomy" id="946077"/>
    <lineage>
        <taxon>Bacteria</taxon>
        <taxon>Pseudomonadati</taxon>
        <taxon>Bacteroidota</taxon>
        <taxon>Flavobacteriia</taxon>
        <taxon>Flavobacteriales</taxon>
        <taxon>Flavobacteriaceae</taxon>
        <taxon>Imtechella</taxon>
    </lineage>
</organism>
<dbReference type="RefSeq" id="WP_008241594.1">
    <property type="nucleotide sequence ID" value="NZ_AJJU01000042.1"/>
</dbReference>
<feature type="non-terminal residue" evidence="4">
    <location>
        <position position="680"/>
    </location>
</feature>
<evidence type="ECO:0000259" key="3">
    <source>
        <dbReference type="Pfam" id="PF00155"/>
    </source>
</evidence>
<dbReference type="STRING" id="946077.W5A_13455"/>
<evidence type="ECO:0000313" key="4">
    <source>
        <dbReference type="EMBL" id="EID71652.1"/>
    </source>
</evidence>
<gene>
    <name evidence="4" type="ORF">W5A_13455</name>
</gene>
<dbReference type="EMBL" id="AJJU01000042">
    <property type="protein sequence ID" value="EID71652.1"/>
    <property type="molecule type" value="Genomic_DNA"/>
</dbReference>
<dbReference type="Gene3D" id="3.90.1150.10">
    <property type="entry name" value="Aspartate Aminotransferase, domain 1"/>
    <property type="match status" value="1"/>
</dbReference>
<dbReference type="Proteomes" id="UP000005938">
    <property type="component" value="Unassembled WGS sequence"/>
</dbReference>
<comment type="caution">
    <text evidence="4">The sequence shown here is derived from an EMBL/GenBank/DDBJ whole genome shotgun (WGS) entry which is preliminary data.</text>
</comment>
<reference evidence="4 5" key="1">
    <citation type="journal article" date="2012" name="J. Bacteriol.">
        <title>Genome Sequence of the Halotolerant Bacterium Imtechella halotolerans K1T.</title>
        <authorList>
            <person name="Kumar S."/>
            <person name="Vikram S."/>
            <person name="Subramanian S."/>
            <person name="Raghava G.P."/>
            <person name="Pinnaka A.K."/>
        </authorList>
    </citation>
    <scope>NUCLEOTIDE SEQUENCE [LARGE SCALE GENOMIC DNA]</scope>
    <source>
        <strain evidence="4 5">K1</strain>
    </source>
</reference>
<dbReference type="InterPro" id="IPR015424">
    <property type="entry name" value="PyrdxlP-dep_Trfase"/>
</dbReference>
<keyword evidence="4" id="KW-0032">Aminotransferase</keyword>
<dbReference type="GO" id="GO:0008483">
    <property type="term" value="F:transaminase activity"/>
    <property type="evidence" value="ECO:0007669"/>
    <property type="project" value="UniProtKB-KW"/>
</dbReference>
<keyword evidence="5" id="KW-1185">Reference proteome</keyword>
<dbReference type="PANTHER" id="PTHR13693:SF3">
    <property type="entry name" value="LD36009P"/>
    <property type="match status" value="1"/>
</dbReference>
<sequence>MAKIKRNNFLDTVDEVFTDATKQGILHLYADGDTFTGRKISISGNLLFHFGTTGYLGLEQDTRLKSAASDAIFKYGTQFPLSKTYISHPLYRILEDKVTKMYGHPIIITKNSTLGHMGVIPSAVADQDAIILDHQVHWSVQSAAKTLKTRSVPIEMIRHNHLNMLEDKIKKLSIKHKKIWYMADGLYSMYGDEAPISDLMELSNKYPQLHFYFDDVHGMSWIGKNGTGFVMSKLKELPEHILLFGTLSKTFGASGAVLVCSNKKMHHKIKTFGGPLTFSAQLEPASVAAAIASADIHLSDEIYLLQNELQQRIHHFNSLLEKAQLPLVEKNNSPVFYIGTGTPITGYNFVNRLLKEGFFVNLGIFPAVPIKNTGVRITISRHNENEEINALVQAMEYHYPKALADTYSSHSIVRKAFNLKTDNTKTKNENTDFGFSVQVENSIHKIDKKVWNSIFANKGVFDWDGLCFLEKTFSKNDKTEENWSFYYFIIRDQHDIPLLATFFTYSLWKDDMLAPQQVSEKIETIRLKDSYHMTSYVLSTGSLFTEGEHLYCNTSHPLWQNAMYQLFEEIEKLDNTLKSSMIVFRDFEVNEVLNEFFHNHGYFKISMPESCQLTNLKWKDTNSYIDTLSPKSRRHFKNDIGPFEQRFNIEILNTISGDQRELFYSLFENVRKNNLGLNIF</sequence>
<evidence type="ECO:0000256" key="1">
    <source>
        <dbReference type="ARBA" id="ARBA00001933"/>
    </source>
</evidence>
<dbReference type="InterPro" id="IPR015422">
    <property type="entry name" value="PyrdxlP-dep_Trfase_small"/>
</dbReference>
<dbReference type="eggNOG" id="COG0156">
    <property type="taxonomic scope" value="Bacteria"/>
</dbReference>
<evidence type="ECO:0000313" key="5">
    <source>
        <dbReference type="Proteomes" id="UP000005938"/>
    </source>
</evidence>
<keyword evidence="2 4" id="KW-0808">Transferase</keyword>
<evidence type="ECO:0000256" key="2">
    <source>
        <dbReference type="ARBA" id="ARBA00022679"/>
    </source>
</evidence>
<comment type="cofactor">
    <cofactor evidence="1">
        <name>pyridoxal 5'-phosphate</name>
        <dbReference type="ChEBI" id="CHEBI:597326"/>
    </cofactor>
</comment>
<dbReference type="Gene3D" id="3.40.640.10">
    <property type="entry name" value="Type I PLP-dependent aspartate aminotransferase-like (Major domain)"/>
    <property type="match status" value="1"/>
</dbReference>
<dbReference type="SUPFAM" id="SSF53383">
    <property type="entry name" value="PLP-dependent transferases"/>
    <property type="match status" value="1"/>
</dbReference>
<dbReference type="Pfam" id="PF00155">
    <property type="entry name" value="Aminotran_1_2"/>
    <property type="match status" value="1"/>
</dbReference>
<protein>
    <submittedName>
        <fullName evidence="4">Class-I/II aminotransferase</fullName>
    </submittedName>
</protein>
<dbReference type="InterPro" id="IPR015421">
    <property type="entry name" value="PyrdxlP-dep_Trfase_major"/>
</dbReference>
<accession>I0W5I6</accession>
<dbReference type="AlphaFoldDB" id="I0W5I6"/>
<dbReference type="OrthoDB" id="9807157at2"/>
<dbReference type="PANTHER" id="PTHR13693">
    <property type="entry name" value="CLASS II AMINOTRANSFERASE/8-AMINO-7-OXONONANOATE SYNTHASE"/>
    <property type="match status" value="1"/>
</dbReference>
<dbReference type="InterPro" id="IPR004839">
    <property type="entry name" value="Aminotransferase_I/II_large"/>
</dbReference>
<dbReference type="GO" id="GO:0030170">
    <property type="term" value="F:pyridoxal phosphate binding"/>
    <property type="evidence" value="ECO:0007669"/>
    <property type="project" value="InterPro"/>
</dbReference>
<name>I0W5I6_9FLAO</name>
<proteinExistence type="predicted"/>